<dbReference type="GO" id="GO:0005634">
    <property type="term" value="C:nucleus"/>
    <property type="evidence" value="ECO:0007669"/>
    <property type="project" value="UniProtKB-SubCell"/>
</dbReference>
<dbReference type="GO" id="GO:0003677">
    <property type="term" value="F:DNA binding"/>
    <property type="evidence" value="ECO:0007669"/>
    <property type="project" value="InterPro"/>
</dbReference>
<comment type="subcellular location">
    <subcellularLocation>
        <location evidence="1">Nucleus</location>
    </subcellularLocation>
</comment>
<dbReference type="PANTHER" id="PTHR12243">
    <property type="entry name" value="MADF DOMAIN TRANSCRIPTION FACTOR"/>
    <property type="match status" value="1"/>
</dbReference>
<dbReference type="GO" id="GO:0006357">
    <property type="term" value="P:regulation of transcription by RNA polymerase II"/>
    <property type="evidence" value="ECO:0007669"/>
    <property type="project" value="TreeGrafter"/>
</dbReference>
<evidence type="ECO:0000259" key="2">
    <source>
        <dbReference type="PROSITE" id="PS51029"/>
    </source>
</evidence>
<dbReference type="GO" id="GO:0005667">
    <property type="term" value="C:transcription regulator complex"/>
    <property type="evidence" value="ECO:0007669"/>
    <property type="project" value="TreeGrafter"/>
</dbReference>
<proteinExistence type="predicted"/>
<evidence type="ECO:0000256" key="1">
    <source>
        <dbReference type="PROSITE-ProRule" id="PRU00371"/>
    </source>
</evidence>
<evidence type="ECO:0000259" key="3">
    <source>
        <dbReference type="PROSITE" id="PS51031"/>
    </source>
</evidence>
<dbReference type="PROSITE" id="PS51029">
    <property type="entry name" value="MADF"/>
    <property type="match status" value="1"/>
</dbReference>
<evidence type="ECO:0000313" key="4">
    <source>
        <dbReference type="EMBL" id="KAK7085940.1"/>
    </source>
</evidence>
<dbReference type="InterPro" id="IPR006578">
    <property type="entry name" value="MADF-dom"/>
</dbReference>
<accession>A0AAN8XWM4</accession>
<dbReference type="Pfam" id="PF10545">
    <property type="entry name" value="MADF_DNA_bdg"/>
    <property type="match status" value="1"/>
</dbReference>
<dbReference type="InterPro" id="IPR039353">
    <property type="entry name" value="TF_Adf1"/>
</dbReference>
<dbReference type="PROSITE" id="PS51031">
    <property type="entry name" value="BESS"/>
    <property type="match status" value="1"/>
</dbReference>
<reference evidence="4 5" key="1">
    <citation type="submission" date="2023-11" db="EMBL/GenBank/DDBJ databases">
        <title>Halocaridina rubra genome assembly.</title>
        <authorList>
            <person name="Smith C."/>
        </authorList>
    </citation>
    <scope>NUCLEOTIDE SEQUENCE [LARGE SCALE GENOMIC DNA]</scope>
    <source>
        <strain evidence="4">EP-1</strain>
        <tissue evidence="4">Whole</tissue>
    </source>
</reference>
<dbReference type="SMART" id="SM00595">
    <property type="entry name" value="MADF"/>
    <property type="match status" value="1"/>
</dbReference>
<dbReference type="Proteomes" id="UP001381693">
    <property type="component" value="Unassembled WGS sequence"/>
</dbReference>
<dbReference type="InterPro" id="IPR004210">
    <property type="entry name" value="BESS_motif"/>
</dbReference>
<keyword evidence="1" id="KW-0539">Nucleus</keyword>
<protein>
    <recommendedName>
        <fullName evidence="6">MADF domain-containing protein</fullName>
    </recommendedName>
</protein>
<evidence type="ECO:0000313" key="5">
    <source>
        <dbReference type="Proteomes" id="UP001381693"/>
    </source>
</evidence>
<keyword evidence="5" id="KW-1185">Reference proteome</keyword>
<feature type="domain" description="MADF" evidence="2">
    <location>
        <begin position="7"/>
        <end position="95"/>
    </location>
</feature>
<comment type="caution">
    <text evidence="4">The sequence shown here is derived from an EMBL/GenBank/DDBJ whole genome shotgun (WGS) entry which is preliminary data.</text>
</comment>
<feature type="domain" description="BESS" evidence="3">
    <location>
        <begin position="213"/>
        <end position="252"/>
    </location>
</feature>
<name>A0AAN8XWM4_HALRR</name>
<gene>
    <name evidence="4" type="ORF">SK128_002389</name>
</gene>
<evidence type="ECO:0008006" key="6">
    <source>
        <dbReference type="Google" id="ProtNLM"/>
    </source>
</evidence>
<dbReference type="PANTHER" id="PTHR12243:SF60">
    <property type="entry name" value="SI:CH211-15D5.12-RELATED"/>
    <property type="match status" value="1"/>
</dbReference>
<dbReference type="AlphaFoldDB" id="A0AAN8XWM4"/>
<dbReference type="EMBL" id="JAXCGZ010000468">
    <property type="protein sequence ID" value="KAK7085940.1"/>
    <property type="molecule type" value="Genomic_DNA"/>
</dbReference>
<organism evidence="4 5">
    <name type="scientific">Halocaridina rubra</name>
    <name type="common">Hawaiian red shrimp</name>
    <dbReference type="NCBI Taxonomy" id="373956"/>
    <lineage>
        <taxon>Eukaryota</taxon>
        <taxon>Metazoa</taxon>
        <taxon>Ecdysozoa</taxon>
        <taxon>Arthropoda</taxon>
        <taxon>Crustacea</taxon>
        <taxon>Multicrustacea</taxon>
        <taxon>Malacostraca</taxon>
        <taxon>Eumalacostraca</taxon>
        <taxon>Eucarida</taxon>
        <taxon>Decapoda</taxon>
        <taxon>Pleocyemata</taxon>
        <taxon>Caridea</taxon>
        <taxon>Atyoidea</taxon>
        <taxon>Atyidae</taxon>
        <taxon>Halocaridina</taxon>
    </lineage>
</organism>
<sequence>MQLSLDDLIPLVRKCPILYDTSDRRYRDREFVAGLWREIAAILNTTDTECKEKWHYLRSNFMKERRRMQEKPSEQGFFKRWAYYDEMEFLVPYITPRKSSSDFHDIFEDKPSVEAEVLPEHLPTPIKLMAEVPTEGLSQNATSPLEAANSSSSCSVANDYSEHFSQPENMHSRPKKRLRKCGMATSEVNSSSADSRLIDVLKKLREKMNAEENDPDRMFLLSLLSMMRQILPADKMDTMIEIHKVFQRKLYPQRPSKSE</sequence>